<keyword evidence="1" id="KW-0812">Transmembrane</keyword>
<reference evidence="2 3" key="1">
    <citation type="submission" date="2016-11" db="EMBL/GenBank/DDBJ databases">
        <authorList>
            <person name="Jaros S."/>
            <person name="Januszkiewicz K."/>
            <person name="Wedrychowicz H."/>
        </authorList>
    </citation>
    <scope>NUCLEOTIDE SEQUENCE [LARGE SCALE GENOMIC DNA]</scope>
    <source>
        <strain evidence="2 3">DSM 26910</strain>
    </source>
</reference>
<sequence length="411" mass="47339">MLSLRENLPMFFMLCFSGNPMVTSQSYSNSLLIGYTVLLLFYVFFVIDLQIFKKSLGIFIGLLLSFSVIVFSQRIILGFVSYPGVLGIILKTILGLATLLLYQNQKVDFLDAYIKVMTFLAILSLPFFLLNQFGVYGLDTGKSLTKSLLIYTSFYPFPGEVVARNSGMFWEPGAFSGYLILALLFIALKNRKFQIGPYRKEIPWILIGLLTTMSTTGFIVLGVIITINSLQNYKFGKLVFMPIAIIIMYYSYYSLDFMKEKIDYQYSLVKNMNENDVSNTRMGAFYMDLKYIKSQPIIGNGLHIKTRFRFHHNVTGDIGHGNGMSNFMASWGIPLFLFWLFCVFKFALKVSRSYWTSFSVLFIIILLLQGEQFLNYPVFLSFFFLPFVYQNILSKKNKIHLIKNYFNINFG</sequence>
<organism evidence="2 3">
    <name type="scientific">Mariniphaga anaerophila</name>
    <dbReference type="NCBI Taxonomy" id="1484053"/>
    <lineage>
        <taxon>Bacteria</taxon>
        <taxon>Pseudomonadati</taxon>
        <taxon>Bacteroidota</taxon>
        <taxon>Bacteroidia</taxon>
        <taxon>Marinilabiliales</taxon>
        <taxon>Prolixibacteraceae</taxon>
        <taxon>Mariniphaga</taxon>
    </lineage>
</organism>
<feature type="transmembrane region" description="Helical" evidence="1">
    <location>
        <begin position="233"/>
        <end position="252"/>
    </location>
</feature>
<keyword evidence="3" id="KW-1185">Reference proteome</keyword>
<feature type="transmembrane region" description="Helical" evidence="1">
    <location>
        <begin position="114"/>
        <end position="138"/>
    </location>
</feature>
<accession>A0A1M5BN15</accession>
<feature type="transmembrane region" description="Helical" evidence="1">
    <location>
        <begin position="173"/>
        <end position="190"/>
    </location>
</feature>
<feature type="transmembrane region" description="Helical" evidence="1">
    <location>
        <begin position="360"/>
        <end position="389"/>
    </location>
</feature>
<feature type="transmembrane region" description="Helical" evidence="1">
    <location>
        <begin position="328"/>
        <end position="348"/>
    </location>
</feature>
<feature type="transmembrane region" description="Helical" evidence="1">
    <location>
        <begin position="82"/>
        <end position="102"/>
    </location>
</feature>
<dbReference type="EMBL" id="FQUM01000005">
    <property type="protein sequence ID" value="SHF43597.1"/>
    <property type="molecule type" value="Genomic_DNA"/>
</dbReference>
<feature type="transmembrane region" description="Helical" evidence="1">
    <location>
        <begin position="30"/>
        <end position="49"/>
    </location>
</feature>
<evidence type="ECO:0000313" key="3">
    <source>
        <dbReference type="Proteomes" id="UP000184164"/>
    </source>
</evidence>
<gene>
    <name evidence="2" type="ORF">SAMN05444274_105210</name>
</gene>
<evidence type="ECO:0000313" key="2">
    <source>
        <dbReference type="EMBL" id="SHF43597.1"/>
    </source>
</evidence>
<dbReference type="Proteomes" id="UP000184164">
    <property type="component" value="Unassembled WGS sequence"/>
</dbReference>
<name>A0A1M5BN15_9BACT</name>
<keyword evidence="1" id="KW-0472">Membrane</keyword>
<keyword evidence="1" id="KW-1133">Transmembrane helix</keyword>
<feature type="transmembrane region" description="Helical" evidence="1">
    <location>
        <begin position="56"/>
        <end position="76"/>
    </location>
</feature>
<evidence type="ECO:0008006" key="4">
    <source>
        <dbReference type="Google" id="ProtNLM"/>
    </source>
</evidence>
<protein>
    <recommendedName>
        <fullName evidence="4">O-Antigen ligase</fullName>
    </recommendedName>
</protein>
<feature type="transmembrane region" description="Helical" evidence="1">
    <location>
        <begin position="202"/>
        <end position="227"/>
    </location>
</feature>
<proteinExistence type="predicted"/>
<dbReference type="STRING" id="1484053.SAMN05444274_105210"/>
<evidence type="ECO:0000256" key="1">
    <source>
        <dbReference type="SAM" id="Phobius"/>
    </source>
</evidence>
<dbReference type="AlphaFoldDB" id="A0A1M5BN15"/>